<evidence type="ECO:0000256" key="1">
    <source>
        <dbReference type="ARBA" id="ARBA00022729"/>
    </source>
</evidence>
<keyword evidence="2 6" id="KW-0472">Membrane</keyword>
<evidence type="ECO:0000256" key="4">
    <source>
        <dbReference type="ARBA" id="ARBA00023237"/>
    </source>
</evidence>
<sequence length="303" mass="33893">MGHEDRSYNSACHPNTKDINPVIIRPVASPNRPARRGWPLRAAVVLSIALVAAGCSGTDTKYDKTAGWSAEQLYADAKAETAAGAWNEARERLTAIESRYPFGVYAQQALIDLAYVNWKDGENEQALAAIDRFQQMYPNHPGTDYMLYLKGLINFTPASAFMSNLTGQDPAERDPKGLRASYDAFNELIKRYPSSKYTPDAEKRVTWLVNAIAMNEVYVARYYYERGAYVAAANRAQTVITDFEGVPAAEEALVIMAASYDKLGMTDLKNDAERVLKTNYPDSTMTPQNLLTDKSWWNPFSWK</sequence>
<dbReference type="AlphaFoldDB" id="A9IIW8"/>
<dbReference type="GO" id="GO:0043165">
    <property type="term" value="P:Gram-negative-bacterium-type cell outer membrane assembly"/>
    <property type="evidence" value="ECO:0007669"/>
    <property type="project" value="UniProtKB-UniRule"/>
</dbReference>
<keyword evidence="3" id="KW-0564">Palmitate</keyword>
<dbReference type="HAMAP" id="MF_00922">
    <property type="entry name" value="OM_assembly_BamD"/>
    <property type="match status" value="1"/>
</dbReference>
<comment type="subcellular location">
    <subcellularLocation>
        <location evidence="6">Cell outer membrane</location>
    </subcellularLocation>
</comment>
<evidence type="ECO:0000259" key="7">
    <source>
        <dbReference type="Pfam" id="PF13525"/>
    </source>
</evidence>
<dbReference type="Pfam" id="PF13525">
    <property type="entry name" value="YfiO"/>
    <property type="match status" value="1"/>
</dbReference>
<gene>
    <name evidence="8" type="primary">comL</name>
    <name evidence="6" type="synonym">bamD</name>
    <name evidence="8" type="ordered locus">Bpet1846</name>
</gene>
<evidence type="ECO:0000256" key="5">
    <source>
        <dbReference type="ARBA" id="ARBA00023288"/>
    </source>
</evidence>
<dbReference type="EMBL" id="AM902716">
    <property type="protein sequence ID" value="CAP42186.1"/>
    <property type="molecule type" value="Genomic_DNA"/>
</dbReference>
<dbReference type="NCBIfam" id="TIGR03302">
    <property type="entry name" value="OM_YfiO"/>
    <property type="match status" value="1"/>
</dbReference>
<keyword evidence="9" id="KW-1185">Reference proteome</keyword>
<keyword evidence="5 8" id="KW-0449">Lipoprotein</keyword>
<dbReference type="GO" id="GO:1990063">
    <property type="term" value="C:Bam protein complex"/>
    <property type="evidence" value="ECO:0007669"/>
    <property type="project" value="TreeGrafter"/>
</dbReference>
<dbReference type="eggNOG" id="COG4105">
    <property type="taxonomic scope" value="Bacteria"/>
</dbReference>
<evidence type="ECO:0000256" key="2">
    <source>
        <dbReference type="ARBA" id="ARBA00023136"/>
    </source>
</evidence>
<evidence type="ECO:0000256" key="3">
    <source>
        <dbReference type="ARBA" id="ARBA00023139"/>
    </source>
</evidence>
<reference evidence="8 9" key="1">
    <citation type="journal article" date="2008" name="BMC Genomics">
        <title>The missing link: Bordetella petrii is endowed with both the metabolic versatility of environmental bacteria and virulence traits of pathogenic Bordetellae.</title>
        <authorList>
            <person name="Gross R."/>
            <person name="Guzman C.A."/>
            <person name="Sebaihia M."/>
            <person name="Martins Dos Santos V.A."/>
            <person name="Pieper D.H."/>
            <person name="Koebnik R."/>
            <person name="Lechner M."/>
            <person name="Bartels D."/>
            <person name="Buhrmester J."/>
            <person name="Choudhuri J.V."/>
            <person name="Ebensen T."/>
            <person name="Gaigalat L."/>
            <person name="Herrmann S."/>
            <person name="Khachane A.N."/>
            <person name="Larisch C."/>
            <person name="Link S."/>
            <person name="Linke B."/>
            <person name="Meyer F."/>
            <person name="Mormann S."/>
            <person name="Nakunst D."/>
            <person name="Rueckert C."/>
            <person name="Schneiker-Bekel S."/>
            <person name="Schulze K."/>
            <person name="Vorhoelter F.J."/>
            <person name="Yevsa T."/>
            <person name="Engle J.T."/>
            <person name="Goldman W.E."/>
            <person name="Puehler A."/>
            <person name="Goebel U.B."/>
            <person name="Goesmann A."/>
            <person name="Bloecker H."/>
            <person name="Kaiser O."/>
            <person name="Martinez-Arias R."/>
        </authorList>
    </citation>
    <scope>NUCLEOTIDE SEQUENCE [LARGE SCALE GENOMIC DNA]</scope>
    <source>
        <strain evidence="9">ATCC BAA-461 / DSM 12804 / CCUG 43448 / CIP 107267 / Se-1111R</strain>
    </source>
</reference>
<comment type="subunit">
    <text evidence="6">Part of the Bam complex.</text>
</comment>
<dbReference type="Proteomes" id="UP000001225">
    <property type="component" value="Chromosome"/>
</dbReference>
<dbReference type="PANTHER" id="PTHR37423">
    <property type="entry name" value="SOLUBLE LYTIC MUREIN TRANSGLYCOSYLASE-RELATED"/>
    <property type="match status" value="1"/>
</dbReference>
<keyword evidence="4 6" id="KW-0998">Cell outer membrane</keyword>
<dbReference type="SUPFAM" id="SSF48452">
    <property type="entry name" value="TPR-like"/>
    <property type="match status" value="1"/>
</dbReference>
<evidence type="ECO:0000313" key="9">
    <source>
        <dbReference type="Proteomes" id="UP000001225"/>
    </source>
</evidence>
<dbReference type="InterPro" id="IPR039565">
    <property type="entry name" value="BamD-like"/>
</dbReference>
<protein>
    <recommendedName>
        <fullName evidence="6">Outer membrane protein assembly factor BamD</fullName>
    </recommendedName>
</protein>
<dbReference type="STRING" id="94624.Bpet1846"/>
<dbReference type="InterPro" id="IPR011990">
    <property type="entry name" value="TPR-like_helical_dom_sf"/>
</dbReference>
<comment type="similarity">
    <text evidence="6">Belongs to the BamD family.</text>
</comment>
<dbReference type="Gene3D" id="1.25.40.10">
    <property type="entry name" value="Tetratricopeptide repeat domain"/>
    <property type="match status" value="1"/>
</dbReference>
<dbReference type="CDD" id="cd15830">
    <property type="entry name" value="BamD"/>
    <property type="match status" value="1"/>
</dbReference>
<dbReference type="PANTHER" id="PTHR37423:SF1">
    <property type="entry name" value="OUTER MEMBRANE PROTEIN ASSEMBLY FACTOR BAMD"/>
    <property type="match status" value="1"/>
</dbReference>
<evidence type="ECO:0000256" key="6">
    <source>
        <dbReference type="HAMAP-Rule" id="MF_00922"/>
    </source>
</evidence>
<comment type="function">
    <text evidence="6">Part of the outer membrane protein assembly complex, which is involved in assembly and insertion of beta-barrel proteins into the outer membrane.</text>
</comment>
<proteinExistence type="inferred from homology"/>
<dbReference type="KEGG" id="bpt:Bpet1846"/>
<dbReference type="GO" id="GO:0051205">
    <property type="term" value="P:protein insertion into membrane"/>
    <property type="evidence" value="ECO:0007669"/>
    <property type="project" value="UniProtKB-UniRule"/>
</dbReference>
<evidence type="ECO:0000313" key="8">
    <source>
        <dbReference type="EMBL" id="CAP42186.1"/>
    </source>
</evidence>
<name>A9IIW8_BORPD</name>
<organism evidence="8 9">
    <name type="scientific">Bordetella petrii (strain ATCC BAA-461 / DSM 12804 / CCUG 43448 / CIP 107267 / Se-1111R)</name>
    <dbReference type="NCBI Taxonomy" id="340100"/>
    <lineage>
        <taxon>Bacteria</taxon>
        <taxon>Pseudomonadati</taxon>
        <taxon>Pseudomonadota</taxon>
        <taxon>Betaproteobacteria</taxon>
        <taxon>Burkholderiales</taxon>
        <taxon>Alcaligenaceae</taxon>
        <taxon>Bordetella</taxon>
    </lineage>
</organism>
<accession>A9IIW8</accession>
<feature type="domain" description="Outer membrane lipoprotein BamD-like" evidence="7">
    <location>
        <begin position="70"/>
        <end position="273"/>
    </location>
</feature>
<keyword evidence="1 6" id="KW-0732">Signal</keyword>
<dbReference type="InterPro" id="IPR017689">
    <property type="entry name" value="BamD"/>
</dbReference>